<evidence type="ECO:0000256" key="1">
    <source>
        <dbReference type="SAM" id="SignalP"/>
    </source>
</evidence>
<evidence type="ECO:0000313" key="2">
    <source>
        <dbReference type="EMBL" id="ERF61953.1"/>
    </source>
</evidence>
<reference evidence="4 5" key="1">
    <citation type="submission" date="2013-08" db="EMBL/GenBank/DDBJ databases">
        <authorList>
            <person name="Durkin A.S."/>
            <person name="Haft D.R."/>
            <person name="McCorrison J."/>
            <person name="Torralba M."/>
            <person name="Gillis M."/>
            <person name="Haft D.H."/>
            <person name="Methe B."/>
            <person name="Sutton G."/>
            <person name="Nelson K.E."/>
        </authorList>
    </citation>
    <scope>NUCLEOTIDE SEQUENCE [LARGE SCALE GENOMIC DNA]</scope>
    <source>
        <strain evidence="3 5">ATCC 35536</strain>
        <strain evidence="2 4">VPI DR56BR1116</strain>
    </source>
</reference>
<proteinExistence type="predicted"/>
<dbReference type="SUPFAM" id="SSF52058">
    <property type="entry name" value="L domain-like"/>
    <property type="match status" value="1"/>
</dbReference>
<feature type="signal peptide" evidence="1">
    <location>
        <begin position="1"/>
        <end position="28"/>
    </location>
</feature>
<accession>U1FPX2</accession>
<dbReference type="PANTHER" id="PTHR45661:SF3">
    <property type="entry name" value="IG-LIKE DOMAIN-CONTAINING PROTEIN"/>
    <property type="match status" value="1"/>
</dbReference>
<dbReference type="Proteomes" id="UP000016646">
    <property type="component" value="Unassembled WGS sequence"/>
</dbReference>
<name>U1FPX2_TRESO</name>
<evidence type="ECO:0000313" key="4">
    <source>
        <dbReference type="Proteomes" id="UP000016412"/>
    </source>
</evidence>
<dbReference type="InterPro" id="IPR053139">
    <property type="entry name" value="Surface_bspA-like"/>
</dbReference>
<dbReference type="Gene3D" id="3.80.10.10">
    <property type="entry name" value="Ribonuclease Inhibitor"/>
    <property type="match status" value="2"/>
</dbReference>
<evidence type="ECO:0000313" key="3">
    <source>
        <dbReference type="EMBL" id="ERK00473.1"/>
    </source>
</evidence>
<keyword evidence="1" id="KW-0732">Signal</keyword>
<dbReference type="Gene3D" id="3.40.50.12480">
    <property type="match status" value="1"/>
</dbReference>
<dbReference type="PANTHER" id="PTHR45661">
    <property type="entry name" value="SURFACE ANTIGEN"/>
    <property type="match status" value="1"/>
</dbReference>
<comment type="caution">
    <text evidence="2">The sequence shown here is derived from an EMBL/GenBank/DDBJ whole genome shotgun (WGS) entry which is preliminary data.</text>
</comment>
<evidence type="ECO:0000313" key="5">
    <source>
        <dbReference type="Proteomes" id="UP000016646"/>
    </source>
</evidence>
<feature type="chain" id="PRO_5004610957" evidence="1">
    <location>
        <begin position="29"/>
        <end position="508"/>
    </location>
</feature>
<dbReference type="AlphaFoldDB" id="U1FPX2"/>
<dbReference type="Pfam" id="PF13306">
    <property type="entry name" value="LRR_5"/>
    <property type="match status" value="3"/>
</dbReference>
<dbReference type="InterPro" id="IPR032675">
    <property type="entry name" value="LRR_dom_sf"/>
</dbReference>
<dbReference type="Proteomes" id="UP000016412">
    <property type="component" value="Unassembled WGS sequence"/>
</dbReference>
<dbReference type="RefSeq" id="WP_021329080.1">
    <property type="nucleotide sequence ID" value="NZ_AUZJ01000001.1"/>
</dbReference>
<dbReference type="InterPro" id="IPR026906">
    <property type="entry name" value="LRR_5"/>
</dbReference>
<keyword evidence="5" id="KW-1185">Reference proteome</keyword>
<protein>
    <submittedName>
        <fullName evidence="2">Leucine rich repeat protein</fullName>
    </submittedName>
</protein>
<dbReference type="STRING" id="1125725.HMPREF1325_0234"/>
<organism evidence="2 4">
    <name type="scientific">Treponema socranskii subsp. socranskii VPI DR56BR1116 = ATCC 35536</name>
    <dbReference type="NCBI Taxonomy" id="1125725"/>
    <lineage>
        <taxon>Bacteria</taxon>
        <taxon>Pseudomonadati</taxon>
        <taxon>Spirochaetota</taxon>
        <taxon>Spirochaetia</taxon>
        <taxon>Spirochaetales</taxon>
        <taxon>Treponemataceae</taxon>
        <taxon>Treponema</taxon>
    </lineage>
</organism>
<dbReference type="eggNOG" id="COG5492">
    <property type="taxonomic scope" value="Bacteria"/>
</dbReference>
<dbReference type="EMBL" id="AUZJ01000001">
    <property type="protein sequence ID" value="ERF61953.1"/>
    <property type="molecule type" value="Genomic_DNA"/>
</dbReference>
<sequence length="508" mass="53650">MKTMKKSMPIAPALVLLCALFITGCPQSAEPSGPDPNLKIDGGVLKGYKGTPSGTLVIPADVTEIAANAFSECKSLTGVDFSSCTRLTKIGGGAFFECTGITGEIVLPANLKTIGGGAFYSCSNVDGFDFSQCKYLTSIGSWAFAKCTKIKAVDLPASLETIIGDAFEGCTELETLTVQADGKLIEEGGIIYNRDKTKIFCSVPKIESIDFPPNLKEIGEAAFKSCTNLKALNLPDSVETLGFQAFFGCTGITGTVRLPKNLKTIDIGAFYSCNKIDGFDFPQSINLAEIPSLAFANCTKIETVNLPASLKTIVGNAFEGCTKLETITVDPANTSLKVQNNIIYDKRQPGRLLCSARRIKSVNFSANLTEIAIGAFSGCTRLAEADLSSCTDLKIIGTDAFSGCTGLLQLKLPANLKTIDGFAFNGCRGIEDSIVLPAKLETIGMLAFNGCSTVDEFDFSECTALTSIGSSAFSYCKAGAAFKVKKGSAIKAMLIACGVAENQIEEVE</sequence>
<dbReference type="PROSITE" id="PS51257">
    <property type="entry name" value="PROKAR_LIPOPROTEIN"/>
    <property type="match status" value="1"/>
</dbReference>
<dbReference type="OrthoDB" id="361449at2"/>
<dbReference type="EMBL" id="AVQI01000067">
    <property type="protein sequence ID" value="ERK00473.1"/>
    <property type="molecule type" value="Genomic_DNA"/>
</dbReference>
<gene>
    <name evidence="3" type="ORF">HMPREF0860_1003</name>
    <name evidence="2" type="ORF">HMPREF1325_0234</name>
</gene>
<dbReference type="PATRIC" id="fig|1125725.3.peg.5"/>